<gene>
    <name evidence="1" type="ORF">UFOPK1392_01769</name>
</gene>
<protein>
    <submittedName>
        <fullName evidence="1">Unannotated protein</fullName>
    </submittedName>
</protein>
<sequence>MSTLLTASEDVIHGVIGAMRFIATAGATRPFEGPEAAMVNAMALTFESGRSGLAIGGSVLTPHGDWTTEDLALSELRRLLPDARSRHEAVVAATLCVLMSDEFDPAGEEALLALAEELGVDSEAAAVIEQICNDSAAVAGSDLFRHFLAERSDVSLEVITDRMSRLEDPLTTPTDEYEAYVNLLNRCPDGSVGAELVRFYRHTGYDIPGTPGLPPLSVLGNHDLHHILAGYSTSNVDEVNVAMYTASNSTDGGMYYLAVVLMQWHHNVKLSPFEPAHCVLDPTQLAEAAWRGASTGFDVSDRSWDWKAILPESLVEVRAELDITPGGTVPIGGKWDALGRGLD</sequence>
<name>A0A6J5YH08_9ZZZZ</name>
<evidence type="ECO:0000313" key="1">
    <source>
        <dbReference type="EMBL" id="CAB4324006.1"/>
    </source>
</evidence>
<dbReference type="AlphaFoldDB" id="A0A6J5YH08"/>
<dbReference type="EMBL" id="CAEMXZ010000093">
    <property type="protein sequence ID" value="CAB4324006.1"/>
    <property type="molecule type" value="Genomic_DNA"/>
</dbReference>
<proteinExistence type="predicted"/>
<accession>A0A6J5YH08</accession>
<organism evidence="1">
    <name type="scientific">freshwater metagenome</name>
    <dbReference type="NCBI Taxonomy" id="449393"/>
    <lineage>
        <taxon>unclassified sequences</taxon>
        <taxon>metagenomes</taxon>
        <taxon>ecological metagenomes</taxon>
    </lineage>
</organism>
<reference evidence="1" key="1">
    <citation type="submission" date="2020-05" db="EMBL/GenBank/DDBJ databases">
        <authorList>
            <person name="Chiriac C."/>
            <person name="Salcher M."/>
            <person name="Ghai R."/>
            <person name="Kavagutti S V."/>
        </authorList>
    </citation>
    <scope>NUCLEOTIDE SEQUENCE</scope>
</reference>